<reference evidence="1" key="1">
    <citation type="submission" date="2023-03" db="EMBL/GenBank/DDBJ databases">
        <title>Massive genome expansion in bonnet fungi (Mycena s.s.) driven by repeated elements and novel gene families across ecological guilds.</title>
        <authorList>
            <consortium name="Lawrence Berkeley National Laboratory"/>
            <person name="Harder C.B."/>
            <person name="Miyauchi S."/>
            <person name="Viragh M."/>
            <person name="Kuo A."/>
            <person name="Thoen E."/>
            <person name="Andreopoulos B."/>
            <person name="Lu D."/>
            <person name="Skrede I."/>
            <person name="Drula E."/>
            <person name="Henrissat B."/>
            <person name="Morin E."/>
            <person name="Kohler A."/>
            <person name="Barry K."/>
            <person name="LaButti K."/>
            <person name="Morin E."/>
            <person name="Salamov A."/>
            <person name="Lipzen A."/>
            <person name="Mereny Z."/>
            <person name="Hegedus B."/>
            <person name="Baldrian P."/>
            <person name="Stursova M."/>
            <person name="Weitz H."/>
            <person name="Taylor A."/>
            <person name="Grigoriev I.V."/>
            <person name="Nagy L.G."/>
            <person name="Martin F."/>
            <person name="Kauserud H."/>
        </authorList>
    </citation>
    <scope>NUCLEOTIDE SEQUENCE</scope>
    <source>
        <strain evidence="1">CBHHK182m</strain>
    </source>
</reference>
<dbReference type="EMBL" id="JARKIB010000280">
    <property type="protein sequence ID" value="KAJ7717195.1"/>
    <property type="molecule type" value="Genomic_DNA"/>
</dbReference>
<organism evidence="1 2">
    <name type="scientific">Mycena metata</name>
    <dbReference type="NCBI Taxonomy" id="1033252"/>
    <lineage>
        <taxon>Eukaryota</taxon>
        <taxon>Fungi</taxon>
        <taxon>Dikarya</taxon>
        <taxon>Basidiomycota</taxon>
        <taxon>Agaricomycotina</taxon>
        <taxon>Agaricomycetes</taxon>
        <taxon>Agaricomycetidae</taxon>
        <taxon>Agaricales</taxon>
        <taxon>Marasmiineae</taxon>
        <taxon>Mycenaceae</taxon>
        <taxon>Mycena</taxon>
    </lineage>
</organism>
<evidence type="ECO:0000313" key="2">
    <source>
        <dbReference type="Proteomes" id="UP001215598"/>
    </source>
</evidence>
<name>A0AAD7HBY2_9AGAR</name>
<protein>
    <submittedName>
        <fullName evidence="1">Uncharacterized protein</fullName>
    </submittedName>
</protein>
<evidence type="ECO:0000313" key="1">
    <source>
        <dbReference type="EMBL" id="KAJ7717195.1"/>
    </source>
</evidence>
<gene>
    <name evidence="1" type="ORF">B0H16DRAFT_1740700</name>
</gene>
<proteinExistence type="predicted"/>
<dbReference type="Proteomes" id="UP001215598">
    <property type="component" value="Unassembled WGS sequence"/>
</dbReference>
<dbReference type="AlphaFoldDB" id="A0AAD7HBY2"/>
<keyword evidence="2" id="KW-1185">Reference proteome</keyword>
<accession>A0AAD7HBY2</accession>
<sequence>METPTIVLKKNQGGVQPQKSSTTGPGGLVYLNSIPTKKSKWVKRKPAAKGIGKWVGIMVLEPAPQQEIVTGKKILDIVYWCFAVLESPDGPIHGAPDHYWHQFFENSSDDVGEMAAIIASQPTINGEGEYEGQQVPLHAYSNARLFSNSSKTRDENTNPLMPDIVPDNKHSVFFMVSNVNWSSLTARQKQERLTQEAAVWAAGQLPPERDQILNLLSNLVPDLSMIPPVGWGDVATHELAHNFLRTLEHVPLQELCWPEVKWSIFANKSAMTWLHNNILFTVITIPCGEELWWVGRCKPEIMDGHGDPRSWHCLDGFKGWKSMSAVYDFEAIHLDPYVTLYMPATTLHTILTMEDTIGTGMHGVPGSNGTNCIITILHNLIADQISTNTSHEEA</sequence>
<comment type="caution">
    <text evidence="1">The sequence shown here is derived from an EMBL/GenBank/DDBJ whole genome shotgun (WGS) entry which is preliminary data.</text>
</comment>